<dbReference type="InterPro" id="IPR008719">
    <property type="entry name" value="N2O_reductase_NosL"/>
</dbReference>
<dbReference type="Gene3D" id="3.30.70.2050">
    <property type="match status" value="1"/>
</dbReference>
<feature type="signal peptide" evidence="1">
    <location>
        <begin position="1"/>
        <end position="22"/>
    </location>
</feature>
<protein>
    <submittedName>
        <fullName evidence="2">NosL protein</fullName>
    </submittedName>
</protein>
<organism evidence="2">
    <name type="scientific">Magnetospirillum gryphiswaldense</name>
    <dbReference type="NCBI Taxonomy" id="55518"/>
    <lineage>
        <taxon>Bacteria</taxon>
        <taxon>Pseudomonadati</taxon>
        <taxon>Pseudomonadota</taxon>
        <taxon>Alphaproteobacteria</taxon>
        <taxon>Rhodospirillales</taxon>
        <taxon>Rhodospirillaceae</taxon>
        <taxon>Magnetospirillum</taxon>
    </lineage>
</organism>
<evidence type="ECO:0000256" key="1">
    <source>
        <dbReference type="SAM" id="SignalP"/>
    </source>
</evidence>
<dbReference type="SUPFAM" id="SSF160387">
    <property type="entry name" value="NosL/MerB-like"/>
    <property type="match status" value="1"/>
</dbReference>
<dbReference type="AlphaFoldDB" id="A4TU15"/>
<dbReference type="PANTHER" id="PTHR41247:SF1">
    <property type="entry name" value="HTH-TYPE TRANSCRIPTIONAL REPRESSOR YCNK"/>
    <property type="match status" value="1"/>
</dbReference>
<proteinExistence type="predicted"/>
<feature type="chain" id="PRO_5002674377" evidence="1">
    <location>
        <begin position="23"/>
        <end position="164"/>
    </location>
</feature>
<accession>A4TU15</accession>
<keyword evidence="1" id="KW-0732">Signal</keyword>
<dbReference type="Pfam" id="PF05573">
    <property type="entry name" value="NosL"/>
    <property type="match status" value="1"/>
</dbReference>
<dbReference type="EMBL" id="CU459003">
    <property type="protein sequence ID" value="CAM74122.1"/>
    <property type="molecule type" value="Genomic_DNA"/>
</dbReference>
<dbReference type="RefSeq" id="WP_106002309.1">
    <property type="nucleotide sequence ID" value="NZ_CP027527.1"/>
</dbReference>
<gene>
    <name evidence="2" type="ORF">MGR_2990</name>
</gene>
<reference evidence="2" key="1">
    <citation type="journal article" date="2007" name="J. Bacteriol.">
        <title>Comparative genome analysis of four magnetotactic bacteria reveals a complex set of group-specific genes implicated in magnetosome biomineralization and function.</title>
        <authorList>
            <person name="Richter M."/>
            <person name="Kube M."/>
            <person name="Bazylinski D.A."/>
            <person name="Lombardot T."/>
            <person name="Gloeckner F.O."/>
            <person name="Reinhardt R."/>
            <person name="Schueler D."/>
        </authorList>
    </citation>
    <scope>NUCLEOTIDE SEQUENCE</scope>
    <source>
        <strain evidence="2">MSR-1</strain>
    </source>
</reference>
<dbReference type="PANTHER" id="PTHR41247">
    <property type="entry name" value="HTH-TYPE TRANSCRIPTIONAL REPRESSOR YCNK"/>
    <property type="match status" value="1"/>
</dbReference>
<sequence>MVRRRLALVLALLVLFLPTAWAGEVVVPPPKPDSVCPVCGMFVAKYPEWIATVVYADGHAHYFDGAKDMFKFLADPKRYVPGHKPEDVRMVAVTDYYTVEPMAARAAWYVIGSDILGPMGHELVPLASEAEAKDFLRDHQGKAILRFEQVTPGLLDKLDRGQVK</sequence>
<name>A4TU15_9PROT</name>
<evidence type="ECO:0000313" key="2">
    <source>
        <dbReference type="EMBL" id="CAM74122.1"/>
    </source>
</evidence>